<dbReference type="Gene3D" id="2.40.50.220">
    <property type="entry name" value="EutN/Ccml"/>
    <property type="match status" value="1"/>
</dbReference>
<name>A0A5C5X4Q4_9PLAN</name>
<comment type="caution">
    <text evidence="3">The sequence shown here is derived from an EMBL/GenBank/DDBJ whole genome shotgun (WGS) entry which is preliminary data.</text>
</comment>
<organism evidence="3 4">
    <name type="scientific">Thalassoglobus neptunius</name>
    <dbReference type="NCBI Taxonomy" id="1938619"/>
    <lineage>
        <taxon>Bacteria</taxon>
        <taxon>Pseudomonadati</taxon>
        <taxon>Planctomycetota</taxon>
        <taxon>Planctomycetia</taxon>
        <taxon>Planctomycetales</taxon>
        <taxon>Planctomycetaceae</taxon>
        <taxon>Thalassoglobus</taxon>
    </lineage>
</organism>
<dbReference type="PANTHER" id="PTHR36539:SF2">
    <property type="entry name" value="ETHANOLAMINE UTILIZATION PROTEIN"/>
    <property type="match status" value="1"/>
</dbReference>
<proteinExistence type="predicted"/>
<dbReference type="OrthoDB" id="278421at2"/>
<dbReference type="RefSeq" id="WP_146508078.1">
    <property type="nucleotide sequence ID" value="NZ_SIHI01000001.1"/>
</dbReference>
<evidence type="ECO:0000313" key="4">
    <source>
        <dbReference type="Proteomes" id="UP000317243"/>
    </source>
</evidence>
<dbReference type="GO" id="GO:0031469">
    <property type="term" value="C:bacterial microcompartment"/>
    <property type="evidence" value="ECO:0007669"/>
    <property type="project" value="UniProtKB-SubCell"/>
</dbReference>
<keyword evidence="2" id="KW-1283">Bacterial microcompartment</keyword>
<gene>
    <name evidence="3" type="ORF">KOR42_13540</name>
</gene>
<evidence type="ECO:0000313" key="3">
    <source>
        <dbReference type="EMBL" id="TWT57986.1"/>
    </source>
</evidence>
<dbReference type="PROSITE" id="PS51932">
    <property type="entry name" value="BMV"/>
    <property type="match status" value="1"/>
</dbReference>
<dbReference type="Pfam" id="PF03319">
    <property type="entry name" value="EutN_CcmL"/>
    <property type="match status" value="1"/>
</dbReference>
<sequence length="89" mass="9737">MLHAKVIGHATSTVKHSSLNGWRMLLVQPLKSDGSREGIPFIAIDELGSRVGQKVILASDGKFVSEAMGTKNTPVRWMVIAQPDDQPER</sequence>
<dbReference type="CDD" id="cd01614">
    <property type="entry name" value="EutN_CcmL"/>
    <property type="match status" value="1"/>
</dbReference>
<dbReference type="EMBL" id="SIHI01000001">
    <property type="protein sequence ID" value="TWT57986.1"/>
    <property type="molecule type" value="Genomic_DNA"/>
</dbReference>
<dbReference type="PANTHER" id="PTHR36539">
    <property type="entry name" value="ETHANOLAMINE UTILIZATION PROTEIN EUTN"/>
    <property type="match status" value="1"/>
</dbReference>
<dbReference type="AlphaFoldDB" id="A0A5C5X4Q4"/>
<dbReference type="InterPro" id="IPR036677">
    <property type="entry name" value="EutN_CcmL_sf"/>
</dbReference>
<evidence type="ECO:0000256" key="1">
    <source>
        <dbReference type="ARBA" id="ARBA00024322"/>
    </source>
</evidence>
<dbReference type="InterPro" id="IPR004992">
    <property type="entry name" value="EutN_CcmL"/>
</dbReference>
<evidence type="ECO:0000256" key="2">
    <source>
        <dbReference type="ARBA" id="ARBA00024446"/>
    </source>
</evidence>
<protein>
    <submittedName>
        <fullName evidence="3">Ethanolamine utilization protein EutN/carboxysome</fullName>
    </submittedName>
</protein>
<accession>A0A5C5X4Q4</accession>
<reference evidence="3 4" key="1">
    <citation type="submission" date="2019-02" db="EMBL/GenBank/DDBJ databases">
        <title>Deep-cultivation of Planctomycetes and their phenomic and genomic characterization uncovers novel biology.</title>
        <authorList>
            <person name="Wiegand S."/>
            <person name="Jogler M."/>
            <person name="Boedeker C."/>
            <person name="Pinto D."/>
            <person name="Vollmers J."/>
            <person name="Rivas-Marin E."/>
            <person name="Kohn T."/>
            <person name="Peeters S.H."/>
            <person name="Heuer A."/>
            <person name="Rast P."/>
            <person name="Oberbeckmann S."/>
            <person name="Bunk B."/>
            <person name="Jeske O."/>
            <person name="Meyerdierks A."/>
            <person name="Storesund J.E."/>
            <person name="Kallscheuer N."/>
            <person name="Luecker S."/>
            <person name="Lage O.M."/>
            <person name="Pohl T."/>
            <person name="Merkel B.J."/>
            <person name="Hornburger P."/>
            <person name="Mueller R.-W."/>
            <person name="Bruemmer F."/>
            <person name="Labrenz M."/>
            <person name="Spormann A.M."/>
            <person name="Op Den Camp H."/>
            <person name="Overmann J."/>
            <person name="Amann R."/>
            <person name="Jetten M.S.M."/>
            <person name="Mascher T."/>
            <person name="Medema M.H."/>
            <person name="Devos D.P."/>
            <person name="Kaster A.-K."/>
            <person name="Ovreas L."/>
            <person name="Rohde M."/>
            <person name="Galperin M.Y."/>
            <person name="Jogler C."/>
        </authorList>
    </citation>
    <scope>NUCLEOTIDE SEQUENCE [LARGE SCALE GENOMIC DNA]</scope>
    <source>
        <strain evidence="3 4">KOR42</strain>
    </source>
</reference>
<dbReference type="Proteomes" id="UP000317243">
    <property type="component" value="Unassembled WGS sequence"/>
</dbReference>
<keyword evidence="4" id="KW-1185">Reference proteome</keyword>
<dbReference type="SUPFAM" id="SSF159133">
    <property type="entry name" value="EutN/CcmL-like"/>
    <property type="match status" value="1"/>
</dbReference>
<comment type="subcellular location">
    <subcellularLocation>
        <location evidence="1">Bacterial microcompartment</location>
    </subcellularLocation>
</comment>